<dbReference type="PANTHER" id="PTHR33606">
    <property type="entry name" value="PROTEIN YCII"/>
    <property type="match status" value="1"/>
</dbReference>
<dbReference type="InterPro" id="IPR002634">
    <property type="entry name" value="BolA"/>
</dbReference>
<dbReference type="RefSeq" id="NP_819922.1">
    <property type="nucleotide sequence ID" value="NC_002971.4"/>
</dbReference>
<feature type="domain" description="YCII-related" evidence="3">
    <location>
        <begin position="1"/>
        <end position="95"/>
    </location>
</feature>
<dbReference type="InterPro" id="IPR011008">
    <property type="entry name" value="Dimeric_a/b-barrel"/>
</dbReference>
<evidence type="ECO:0000313" key="4">
    <source>
        <dbReference type="EMBL" id="AAO90436.1"/>
    </source>
</evidence>
<evidence type="ECO:0000313" key="5">
    <source>
        <dbReference type="Proteomes" id="UP000002671"/>
    </source>
</evidence>
<comment type="similarity">
    <text evidence="2">Belongs to the BolA/IbaG family.</text>
</comment>
<protein>
    <submittedName>
        <fullName evidence="4">YciL</fullName>
    </submittedName>
</protein>
<dbReference type="SUPFAM" id="SSF54909">
    <property type="entry name" value="Dimeric alpha+beta barrel"/>
    <property type="match status" value="1"/>
</dbReference>
<dbReference type="HOGENOM" id="CLU_1413082_0_0_6"/>
<keyword evidence="5" id="KW-1185">Reference proteome</keyword>
<dbReference type="PANTHER" id="PTHR33606:SF3">
    <property type="entry name" value="PROTEIN YCII"/>
    <property type="match status" value="1"/>
</dbReference>
<comment type="similarity">
    <text evidence="1">Belongs to the YciI family.</text>
</comment>
<reference evidence="4 5" key="2">
    <citation type="journal article" date="2009" name="Infect. Immun.">
        <title>Comparative genomics reveal extensive transposon-mediated genomic plasticity and diversity among potential effector proteins within the genus Coxiella.</title>
        <authorList>
            <person name="Beare P.A."/>
            <person name="Unsworth N."/>
            <person name="Andoh M."/>
            <person name="Voth D.E."/>
            <person name="Omsland A."/>
            <person name="Gilk S.D."/>
            <person name="Williams K.P."/>
            <person name="Sobral B.W."/>
            <person name="Kupko J.J.III."/>
            <person name="Porcella S.F."/>
            <person name="Samuel J.E."/>
            <person name="Heinzen R.A."/>
        </authorList>
    </citation>
    <scope>NUCLEOTIDE SEQUENCE [LARGE SCALE GENOMIC DNA]</scope>
    <source>
        <strain evidence="5">RSA 493 / Nine Mile phase I</strain>
    </source>
</reference>
<dbReference type="InterPro" id="IPR036065">
    <property type="entry name" value="BolA-like_sf"/>
</dbReference>
<dbReference type="SUPFAM" id="SSF82657">
    <property type="entry name" value="BolA-like"/>
    <property type="match status" value="1"/>
</dbReference>
<dbReference type="EMBL" id="AE016828">
    <property type="protein sequence ID" value="AAO90436.1"/>
    <property type="molecule type" value="Genomic_DNA"/>
</dbReference>
<dbReference type="PATRIC" id="fig|227377.7.peg.894"/>
<dbReference type="AlphaFoldDB" id="Q83D37"/>
<dbReference type="InterPro" id="IPR005545">
    <property type="entry name" value="YCII"/>
</dbReference>
<dbReference type="Proteomes" id="UP000002671">
    <property type="component" value="Chromosome"/>
</dbReference>
<dbReference type="Gene3D" id="3.30.300.90">
    <property type="entry name" value="BolA-like"/>
    <property type="match status" value="1"/>
</dbReference>
<dbReference type="Gene3D" id="3.30.70.1060">
    <property type="entry name" value="Dimeric alpha+beta barrel"/>
    <property type="match status" value="1"/>
</dbReference>
<dbReference type="InterPro" id="IPR051807">
    <property type="entry name" value="Sec-metab_biosynth-assoc"/>
</dbReference>
<evidence type="ECO:0000256" key="2">
    <source>
        <dbReference type="RuleBase" id="RU003860"/>
    </source>
</evidence>
<dbReference type="eggNOG" id="COG0271">
    <property type="taxonomic scope" value="Bacteria"/>
</dbReference>
<evidence type="ECO:0000259" key="3">
    <source>
        <dbReference type="Pfam" id="PF03795"/>
    </source>
</evidence>
<dbReference type="GO" id="GO:0016226">
    <property type="term" value="P:iron-sulfur cluster assembly"/>
    <property type="evidence" value="ECO:0000318"/>
    <property type="project" value="GO_Central"/>
</dbReference>
<dbReference type="NCBIfam" id="NF008473">
    <property type="entry name" value="PRK11370.1"/>
    <property type="match status" value="1"/>
</dbReference>
<proteinExistence type="inferred from homology"/>
<dbReference type="GeneID" id="1208800"/>
<evidence type="ECO:0000256" key="1">
    <source>
        <dbReference type="ARBA" id="ARBA00007689"/>
    </source>
</evidence>
<dbReference type="RefSeq" id="WP_010957879.1">
    <property type="nucleotide sequence ID" value="NC_002971.4"/>
</dbReference>
<dbReference type="STRING" id="227377.CBU_0907"/>
<organism evidence="4 5">
    <name type="scientific">Coxiella burnetii (strain RSA 493 / Nine Mile phase I)</name>
    <dbReference type="NCBI Taxonomy" id="227377"/>
    <lineage>
        <taxon>Bacteria</taxon>
        <taxon>Pseudomonadati</taxon>
        <taxon>Pseudomonadota</taxon>
        <taxon>Gammaproteobacteria</taxon>
        <taxon>Legionellales</taxon>
        <taxon>Coxiellaceae</taxon>
        <taxon>Coxiella</taxon>
    </lineage>
</organism>
<dbReference type="Pfam" id="PF03795">
    <property type="entry name" value="YCII"/>
    <property type="match status" value="1"/>
</dbReference>
<reference evidence="4 5" key="1">
    <citation type="journal article" date="2003" name="Proc. Natl. Acad. Sci. U.S.A.">
        <title>Complete genome sequence of the Q-fever pathogen, Coxiella burnetii.</title>
        <authorList>
            <person name="Seshadri R."/>
            <person name="Paulsen I.T."/>
            <person name="Eisen J.A."/>
            <person name="Read T.D."/>
            <person name="Nelson K.E."/>
            <person name="Nelson W.C."/>
            <person name="Ward N.L."/>
            <person name="Tettelin H."/>
            <person name="Davidsen T.M."/>
            <person name="Beanan M.J."/>
            <person name="Deboy R.T."/>
            <person name="Daugherty S.C."/>
            <person name="Brinkac L.M."/>
            <person name="Madupu R."/>
            <person name="Dodson R.J."/>
            <person name="Khouri H.M."/>
            <person name="Lee K.H."/>
            <person name="Carty H.A."/>
            <person name="Scanlan D."/>
            <person name="Heinzen R.A."/>
            <person name="Thompson H.A."/>
            <person name="Samuel J.E."/>
            <person name="Fraser C.M."/>
            <person name="Heidelberg J.F."/>
        </authorList>
    </citation>
    <scope>NUCLEOTIDE SEQUENCE [LARGE SCALE GENOMIC DNA]</scope>
    <source>
        <strain evidence="5">RSA 493 / Nine Mile phase I</strain>
    </source>
</reference>
<sequence>MYYAIYCEDCEDSFERRRSVREAHLQRLKELHEKNRLLLAGPLLNEDNENPIVGGVKGSLIVAEFENIDVAREWAAADPYVTANVYSRVTICPFKKVLPLHLMNHQQQANRIKKRLTEVFNPQKLIVTDESGNHIGHPGAQEGKGHFKVEITAKAFKNKNPIERHRLIYEALSDLMETDIHALRIHATAAES</sequence>
<dbReference type="OrthoDB" id="9797014at2"/>
<dbReference type="Pfam" id="PF01722">
    <property type="entry name" value="BolA"/>
    <property type="match status" value="1"/>
</dbReference>
<dbReference type="KEGG" id="cbu:CBU_0907"/>
<name>Q83D37_COXBU</name>
<dbReference type="eggNOG" id="COG2350">
    <property type="taxonomic scope" value="Bacteria"/>
</dbReference>
<dbReference type="EnsemblBacteria" id="AAO90436">
    <property type="protein sequence ID" value="AAO90436"/>
    <property type="gene ID" value="CBU_0907"/>
</dbReference>
<gene>
    <name evidence="4" type="primary">yciL</name>
    <name evidence="4" type="synonym">bolA</name>
    <name evidence="4" type="ordered locus">CBU_0907</name>
</gene>
<accession>Q83D37</accession>